<evidence type="ECO:0000256" key="2">
    <source>
        <dbReference type="SAM" id="MobiDB-lite"/>
    </source>
</evidence>
<dbReference type="Pfam" id="PF13417">
    <property type="entry name" value="GST_N_3"/>
    <property type="match status" value="1"/>
</dbReference>
<dbReference type="Gene3D" id="3.40.30.10">
    <property type="entry name" value="Glutaredoxin"/>
    <property type="match status" value="1"/>
</dbReference>
<dbReference type="Proteomes" id="UP001159363">
    <property type="component" value="Chromosome 5"/>
</dbReference>
<comment type="similarity">
    <text evidence="1">Belongs to the GST superfamily. Omega family.</text>
</comment>
<evidence type="ECO:0000256" key="1">
    <source>
        <dbReference type="ARBA" id="ARBA00011067"/>
    </source>
</evidence>
<reference evidence="4 5" key="1">
    <citation type="submission" date="2023-02" db="EMBL/GenBank/DDBJ databases">
        <title>LHISI_Scaffold_Assembly.</title>
        <authorList>
            <person name="Stuart O.P."/>
            <person name="Cleave R."/>
            <person name="Magrath M.J.L."/>
            <person name="Mikheyev A.S."/>
        </authorList>
    </citation>
    <scope>NUCLEOTIDE SEQUENCE [LARGE SCALE GENOMIC DNA]</scope>
    <source>
        <strain evidence="4">Daus_M_001</strain>
        <tissue evidence="4">Leg muscle</tissue>
    </source>
</reference>
<organism evidence="4 5">
    <name type="scientific">Dryococelus australis</name>
    <dbReference type="NCBI Taxonomy" id="614101"/>
    <lineage>
        <taxon>Eukaryota</taxon>
        <taxon>Metazoa</taxon>
        <taxon>Ecdysozoa</taxon>
        <taxon>Arthropoda</taxon>
        <taxon>Hexapoda</taxon>
        <taxon>Insecta</taxon>
        <taxon>Pterygota</taxon>
        <taxon>Neoptera</taxon>
        <taxon>Polyneoptera</taxon>
        <taxon>Phasmatodea</taxon>
        <taxon>Verophasmatodea</taxon>
        <taxon>Anareolatae</taxon>
        <taxon>Phasmatidae</taxon>
        <taxon>Eurycanthinae</taxon>
        <taxon>Dryococelus</taxon>
    </lineage>
</organism>
<accession>A0ABQ9HB09</accession>
<feature type="region of interest" description="Disordered" evidence="2">
    <location>
        <begin position="386"/>
        <end position="416"/>
    </location>
</feature>
<keyword evidence="5" id="KW-1185">Reference proteome</keyword>
<dbReference type="InterPro" id="IPR036249">
    <property type="entry name" value="Thioredoxin-like_sf"/>
</dbReference>
<comment type="caution">
    <text evidence="4">The sequence shown here is derived from an EMBL/GenBank/DDBJ whole genome shotgun (WGS) entry which is preliminary data.</text>
</comment>
<dbReference type="InterPro" id="IPR050983">
    <property type="entry name" value="GST_Omega/HSP26"/>
</dbReference>
<proteinExistence type="inferred from homology"/>
<protein>
    <recommendedName>
        <fullName evidence="3">GST N-terminal domain-containing protein</fullName>
    </recommendedName>
</protein>
<gene>
    <name evidence="4" type="ORF">PR048_017921</name>
</gene>
<name>A0ABQ9HB09_9NEOP</name>
<evidence type="ECO:0000259" key="3">
    <source>
        <dbReference type="PROSITE" id="PS50404"/>
    </source>
</evidence>
<dbReference type="SUPFAM" id="SSF52833">
    <property type="entry name" value="Thioredoxin-like"/>
    <property type="match status" value="1"/>
</dbReference>
<dbReference type="InterPro" id="IPR004045">
    <property type="entry name" value="Glutathione_S-Trfase_N"/>
</dbReference>
<evidence type="ECO:0000313" key="4">
    <source>
        <dbReference type="EMBL" id="KAJ8881440.1"/>
    </source>
</evidence>
<dbReference type="EMBL" id="JARBHB010000006">
    <property type="protein sequence ID" value="KAJ8881440.1"/>
    <property type="molecule type" value="Genomic_DNA"/>
</dbReference>
<evidence type="ECO:0000313" key="5">
    <source>
        <dbReference type="Proteomes" id="UP001159363"/>
    </source>
</evidence>
<feature type="domain" description="GST N-terminal" evidence="3">
    <location>
        <begin position="199"/>
        <end position="277"/>
    </location>
</feature>
<dbReference type="PANTHER" id="PTHR43968:SF6">
    <property type="entry name" value="GLUTATHIONE S-TRANSFERASE OMEGA"/>
    <property type="match status" value="1"/>
</dbReference>
<sequence>MKGLIYQTSVESEEELLVRIIAVANLGRPGIGDFVYQNMVRRYRVCVRRPWSSHRALLVSGPRIKTTDSMLQTWARSTCDVVVFCLRRGNALRAVSAGWRGGSGNFLSKKSAMSRDSITTSSPVSIDGTFPSGWTSKYQSGLFLSHKVFEAGEFKVGGRVGRPERRRNGKTQLLTTAGPFCCRSATDRSVTVKPPITPGKYRVYSVALGPYAQRVAIVLLLKNVPHDIVTIDLQSKPDWYFNIHSQGKVPTLDTGEKVVVGSADIVEFQEKMFSGPHLYPAHPKRIAGDCDCGNCVSGVPHGVHSDTGHRPISLPPINDYYCNIKVYTGKDLGVGSSRRTPSLGNIHTLPVGINVKMKIKNCRTTEAMCHAAPCYTYLDEEAGQSLELSPVSNGPPKNRSHEVQTRPQLFVELRGR</sequence>
<dbReference type="PANTHER" id="PTHR43968">
    <property type="match status" value="1"/>
</dbReference>
<dbReference type="PROSITE" id="PS50404">
    <property type="entry name" value="GST_NTER"/>
    <property type="match status" value="1"/>
</dbReference>